<dbReference type="OrthoDB" id="110894at2"/>
<proteinExistence type="predicted"/>
<dbReference type="Gene3D" id="3.90.1200.10">
    <property type="match status" value="1"/>
</dbReference>
<organism evidence="2 3">
    <name type="scientific">Terriglobus roseus</name>
    <dbReference type="NCBI Taxonomy" id="392734"/>
    <lineage>
        <taxon>Bacteria</taxon>
        <taxon>Pseudomonadati</taxon>
        <taxon>Acidobacteriota</taxon>
        <taxon>Terriglobia</taxon>
        <taxon>Terriglobales</taxon>
        <taxon>Acidobacteriaceae</taxon>
        <taxon>Terriglobus</taxon>
    </lineage>
</organism>
<dbReference type="PANTHER" id="PTHR40086:SF1">
    <property type="entry name" value="CELL CYCLE REGULATOR CCRZ"/>
    <property type="match status" value="1"/>
</dbReference>
<evidence type="ECO:0000259" key="1">
    <source>
        <dbReference type="Pfam" id="PF01636"/>
    </source>
</evidence>
<dbReference type="PANTHER" id="PTHR40086">
    <property type="entry name" value="PHOSPHOTRANSFERASE YTMP-RELATED"/>
    <property type="match status" value="1"/>
</dbReference>
<dbReference type="InterPro" id="IPR011009">
    <property type="entry name" value="Kinase-like_dom_sf"/>
</dbReference>
<dbReference type="Pfam" id="PF01636">
    <property type="entry name" value="APH"/>
    <property type="match status" value="1"/>
</dbReference>
<accession>A0A1H4J4V8</accession>
<dbReference type="RefSeq" id="WP_074652082.1">
    <property type="nucleotide sequence ID" value="NZ_FNSD01000001.1"/>
</dbReference>
<evidence type="ECO:0000313" key="3">
    <source>
        <dbReference type="Proteomes" id="UP000182409"/>
    </source>
</evidence>
<sequence length="326" mass="37419">MIPEEKQVAVRRALQTAFRVDKFEGAERLTRGLSSAQIYRITIGGRDYLLRVILRTDAIADPTRQFACMRAAALAGIAPGVLYESVEDRVLISEFVVSQPFPTNMAERMAATLRVLHRLPAFPKIMSYLEVMDGAVQRFLASGLLMQEQMAAFRDGYERLKASYPHDEADQVSCHNDLKPDNVIFDGQQIWLVDWEAAFLNDRYTELAVVSNFYLEEGKAEAYLQTYFGETPGQRRLLKFYLMRQWMHCIYAAFFLTSSVRLGATLDVAMELPEFREYHRRLVAFEVHLLDGQHQAEYGLLHLRKVIREMRTERFADAVTAMIAIS</sequence>
<reference evidence="2 3" key="1">
    <citation type="submission" date="2016-10" db="EMBL/GenBank/DDBJ databases">
        <authorList>
            <person name="de Groot N.N."/>
        </authorList>
    </citation>
    <scope>NUCLEOTIDE SEQUENCE [LARGE SCALE GENOMIC DNA]</scope>
    <source>
        <strain evidence="2 3">AB35.6</strain>
    </source>
</reference>
<name>A0A1H4J4V8_9BACT</name>
<dbReference type="Proteomes" id="UP000182409">
    <property type="component" value="Unassembled WGS sequence"/>
</dbReference>
<dbReference type="InterPro" id="IPR002575">
    <property type="entry name" value="Aminoglycoside_PTrfase"/>
</dbReference>
<dbReference type="InterPro" id="IPR052077">
    <property type="entry name" value="CcrZ_PhaseVar_Mediator"/>
</dbReference>
<protein>
    <recommendedName>
        <fullName evidence="1">Aminoglycoside phosphotransferase domain-containing protein</fullName>
    </recommendedName>
</protein>
<evidence type="ECO:0000313" key="2">
    <source>
        <dbReference type="EMBL" id="SEB41283.1"/>
    </source>
</evidence>
<dbReference type="SUPFAM" id="SSF56112">
    <property type="entry name" value="Protein kinase-like (PK-like)"/>
    <property type="match status" value="1"/>
</dbReference>
<dbReference type="AlphaFoldDB" id="A0A1H4J4V8"/>
<dbReference type="EMBL" id="FNSD01000001">
    <property type="protein sequence ID" value="SEB41283.1"/>
    <property type="molecule type" value="Genomic_DNA"/>
</dbReference>
<gene>
    <name evidence="2" type="ORF">SAMN05443244_0364</name>
</gene>
<feature type="domain" description="Aminoglycoside phosphotransferase" evidence="1">
    <location>
        <begin position="29"/>
        <end position="236"/>
    </location>
</feature>